<dbReference type="PIRSF" id="PIRSF017082">
    <property type="entry name" value="YflP"/>
    <property type="match status" value="1"/>
</dbReference>
<evidence type="ECO:0008006" key="4">
    <source>
        <dbReference type="Google" id="ProtNLM"/>
    </source>
</evidence>
<dbReference type="PROSITE" id="PS51257">
    <property type="entry name" value="PROKAR_LIPOPROTEIN"/>
    <property type="match status" value="1"/>
</dbReference>
<dbReference type="Pfam" id="PF03401">
    <property type="entry name" value="TctC"/>
    <property type="match status" value="1"/>
</dbReference>
<sequence length="343" mass="36992">MKKHIIAGILGLTLALTSITGCSGSGNSNTSSGGQAQADAGAAADYPEKNITIILPYGAGSSQEALLRVACKYVEKNYNFKKSFVISNQEGGSGEMGLTAAFNAPHDGYTLAMFHSPHIALKLVRGDSCKFSYEDFMPITNFMTDPCSWLINSENAGKYPDFGALVEAAKAAPGTVSVACGGVNTSEGRLIKQIQRATGAEFKIVPIDNDAEFVSMLRGNHVDALVTQVGDVMAPIEEGVFIPLCVGTSERIETLADVPTLKELGYDIESYSMRSLAALKGTPDDIYELLCKAFDEAMHSEEVTKKAEELGVTIDYKTPEEVYAMWGEIDKANRKEWEVDPWN</sequence>
<dbReference type="eggNOG" id="COG3181">
    <property type="taxonomic scope" value="Bacteria"/>
</dbReference>
<gene>
    <name evidence="2" type="ORF">HMPREF9469_03506</name>
</gene>
<dbReference type="Proteomes" id="UP000003763">
    <property type="component" value="Unassembled WGS sequence"/>
</dbReference>
<dbReference type="Gene3D" id="3.40.190.10">
    <property type="entry name" value="Periplasmic binding protein-like II"/>
    <property type="match status" value="1"/>
</dbReference>
<dbReference type="PANTHER" id="PTHR42928:SF5">
    <property type="entry name" value="BLR1237 PROTEIN"/>
    <property type="match status" value="1"/>
</dbReference>
<dbReference type="InterPro" id="IPR005064">
    <property type="entry name" value="BUG"/>
</dbReference>
<protein>
    <recommendedName>
        <fullName evidence="4">Tripartite tricarboxylate transporter substrate binding protein</fullName>
    </recommendedName>
</protein>
<organism evidence="2 3">
    <name type="scientific">[Clostridium] citroniae WAL-17108</name>
    <dbReference type="NCBI Taxonomy" id="742733"/>
    <lineage>
        <taxon>Bacteria</taxon>
        <taxon>Bacillati</taxon>
        <taxon>Bacillota</taxon>
        <taxon>Clostridia</taxon>
        <taxon>Lachnospirales</taxon>
        <taxon>Lachnospiraceae</taxon>
        <taxon>Enterocloster</taxon>
    </lineage>
</organism>
<dbReference type="EMBL" id="ADLJ01000029">
    <property type="protein sequence ID" value="EHE97402.1"/>
    <property type="molecule type" value="Genomic_DNA"/>
</dbReference>
<name>G5HLP4_9FIRM</name>
<dbReference type="Gene3D" id="3.40.190.150">
    <property type="entry name" value="Bordetella uptake gene, domain 1"/>
    <property type="match status" value="1"/>
</dbReference>
<proteinExistence type="inferred from homology"/>
<evidence type="ECO:0000313" key="3">
    <source>
        <dbReference type="Proteomes" id="UP000003763"/>
    </source>
</evidence>
<evidence type="ECO:0000256" key="1">
    <source>
        <dbReference type="ARBA" id="ARBA00006987"/>
    </source>
</evidence>
<dbReference type="PATRIC" id="fig|742733.3.peg.3640"/>
<dbReference type="RefSeq" id="WP_007864305.1">
    <property type="nucleotide sequence ID" value="NZ_JH376424.1"/>
</dbReference>
<accession>G5HLP4</accession>
<dbReference type="CDD" id="cd07012">
    <property type="entry name" value="PBP2_Bug_TTT"/>
    <property type="match status" value="1"/>
</dbReference>
<dbReference type="AlphaFoldDB" id="G5HLP4"/>
<dbReference type="HOGENOM" id="CLU_045683_1_1_9"/>
<comment type="similarity">
    <text evidence="1">Belongs to the UPF0065 (bug) family.</text>
</comment>
<dbReference type="PANTHER" id="PTHR42928">
    <property type="entry name" value="TRICARBOXYLATE-BINDING PROTEIN"/>
    <property type="match status" value="1"/>
</dbReference>
<dbReference type="InterPro" id="IPR042100">
    <property type="entry name" value="Bug_dom1"/>
</dbReference>
<reference evidence="2 3" key="1">
    <citation type="submission" date="2011-08" db="EMBL/GenBank/DDBJ databases">
        <title>The Genome Sequence of Clostridium citroniae WAL-17108.</title>
        <authorList>
            <consortium name="The Broad Institute Genome Sequencing Platform"/>
            <person name="Earl A."/>
            <person name="Ward D."/>
            <person name="Feldgarden M."/>
            <person name="Gevers D."/>
            <person name="Finegold S.M."/>
            <person name="Summanen P.H."/>
            <person name="Molitoris D.R."/>
            <person name="Vaisanen M.L."/>
            <person name="Daigneault M."/>
            <person name="Allen-Vercoe E."/>
            <person name="Young S.K."/>
            <person name="Zeng Q."/>
            <person name="Gargeya S."/>
            <person name="Fitzgerald M."/>
            <person name="Haas B."/>
            <person name="Abouelleil A."/>
            <person name="Alvarado L."/>
            <person name="Arachchi H.M."/>
            <person name="Berlin A."/>
            <person name="Brown A."/>
            <person name="Chapman S.B."/>
            <person name="Chen Z."/>
            <person name="Dunbar C."/>
            <person name="Freedman E."/>
            <person name="Gearin G."/>
            <person name="Gellesch M."/>
            <person name="Goldberg J."/>
            <person name="Griggs A."/>
            <person name="Gujja S."/>
            <person name="Heiman D."/>
            <person name="Howarth C."/>
            <person name="Larson L."/>
            <person name="Lui A."/>
            <person name="MacDonald P.J.P."/>
            <person name="Montmayeur A."/>
            <person name="Murphy C."/>
            <person name="Neiman D."/>
            <person name="Pearson M."/>
            <person name="Priest M."/>
            <person name="Roberts A."/>
            <person name="Saif S."/>
            <person name="Shea T."/>
            <person name="Shenoy N."/>
            <person name="Sisk P."/>
            <person name="Stolte C."/>
            <person name="Sykes S."/>
            <person name="Wortman J."/>
            <person name="Nusbaum C."/>
            <person name="Birren B."/>
        </authorList>
    </citation>
    <scope>NUCLEOTIDE SEQUENCE [LARGE SCALE GENOMIC DNA]</scope>
    <source>
        <strain evidence="2 3">WAL-17108</strain>
    </source>
</reference>
<evidence type="ECO:0000313" key="2">
    <source>
        <dbReference type="EMBL" id="EHE97402.1"/>
    </source>
</evidence>
<comment type="caution">
    <text evidence="2">The sequence shown here is derived from an EMBL/GenBank/DDBJ whole genome shotgun (WGS) entry which is preliminary data.</text>
</comment>